<organism evidence="1 2">
    <name type="scientific">Pseudomonas salomonii</name>
    <dbReference type="NCBI Taxonomy" id="191391"/>
    <lineage>
        <taxon>Bacteria</taxon>
        <taxon>Pseudomonadati</taxon>
        <taxon>Pseudomonadota</taxon>
        <taxon>Gammaproteobacteria</taxon>
        <taxon>Pseudomonadales</taxon>
        <taxon>Pseudomonadaceae</taxon>
        <taxon>Pseudomonas</taxon>
    </lineage>
</organism>
<dbReference type="Proteomes" id="UP000182902">
    <property type="component" value="Unassembled WGS sequence"/>
</dbReference>
<dbReference type="EMBL" id="FNOX01000004">
    <property type="protein sequence ID" value="SDY52465.1"/>
    <property type="molecule type" value="Genomic_DNA"/>
</dbReference>
<sequence>MPSVKNPKSTVGGSAGERGIDFQGRVSAIVMAHLVAERPLGWLEGILHDTPSELDAETGGPGDDIRFLTMGGERVELQAKRGLHRGDDLWDALLSLAEGISAGIIDAGILAVCPNSSGTIREALSEDIIRLGTGRSDGLRGIGSDFFARLTTKLLDTNHICSRLRIVVVSAVSSNRESEANASERLGRVARDPQAAWKVLVEYSRQLIRVRGKATPDQIYRELSLAGVPLKTSEIETRVQLQAGVREWLQKTYAEISILGVNSRVSFDECWLSLDAHLLKGGPTAHEDLDKALKHYHEYSYRHSSEQSFDSHTIGRFVNKCVVLGGPGIGKSTLLKKLALEYARDGFLTLLVRLPQVVALVTREGRRFEDSLVNIALSGSGVRASSTSLDGAVILCDGLDECGSQQPLVTAALHAFSIAHPTSRIVIASRPIGYRAGEISDWRHYELQPLKDTEAEQALSRVLRAIPFATELLREKAITLAKQQLRTRSIQGAASRSPLMLTLIAALSAKGIDPGSGKAALYRQLFQLIEDHPPPRMGDHLPSEPERRRFLELLGWSLMAYGNEPADHTLKRCAKWWTEEMGTTLLASKTRVGECCHYWECLGVLERVRTLTQEAITFVHKTFGEFAAARYISQSSEESQRTLVARAIQTTEWKEALSFASHLGLASLILEVWTELALDGDPEAGHGLDDAMELVVQSGVTITGNTLNGFAACCWKIVGDDASRARFAAGEALCIMAKAHWQVARLGAIERREDTDNWSKLVAWACLSVSQEQDLPVPELVAILRNLSDLMPRQSYRGGLRLGANGNLVRQQLILSATKRILQKGPDADGLDTLRGMFSQQTGSLSVSTIGKLSSLFEEIGFDTPLELQNLWPKHKDWLAPNREEWIRRDCYFLDVLDDPSLYVEGTVAEDLAQYWELGGLLTASRFWETPAAEAMNLCSENDALQLRRMVMHAVAKAADLDLRRLILQVRACRGRILNADCNELTGLFDLPRVDVAPQFETALIGVERVRELEQVILGGGEFFPLNATLLLYELRDRPEFLEAIERLVTNGRGVSLRFAAVLTHSLPEKAGESMLLKRLCTGEITSGCRHLYQHLEPPFDVRHLNAARRGLECNLAHVANAAAELAAKLPYTTDLATELRDYFTLWMTKEDPYPKKGGVIPDSPRDKLASILTTWFADDHEFLIILAKDDRSDVRSAAREPILRAATESPPLRKLLIQETELNALDPILLRAVITEGLFSNTEALEVMRLLLSDIASVRYAALPILNAAYLPVELIQAESMRLLSDDDMDIREAASHVLKKLSQVPPGLESRSA</sequence>
<name>A0A1H3KL62_9PSED</name>
<dbReference type="SUPFAM" id="SSF52540">
    <property type="entry name" value="P-loop containing nucleoside triphosphate hydrolases"/>
    <property type="match status" value="1"/>
</dbReference>
<gene>
    <name evidence="1" type="ORF">SAMN05216247_104118</name>
</gene>
<reference evidence="1 2" key="1">
    <citation type="submission" date="2016-10" db="EMBL/GenBank/DDBJ databases">
        <authorList>
            <person name="de Groot N.N."/>
        </authorList>
    </citation>
    <scope>NUCLEOTIDE SEQUENCE [LARGE SCALE GENOMIC DNA]</scope>
    <source>
        <strain evidence="1 2">ICMP 14252</strain>
    </source>
</reference>
<proteinExistence type="predicted"/>
<evidence type="ECO:0000313" key="1">
    <source>
        <dbReference type="EMBL" id="SDY52465.1"/>
    </source>
</evidence>
<dbReference type="Gene3D" id="3.40.50.300">
    <property type="entry name" value="P-loop containing nucleotide triphosphate hydrolases"/>
    <property type="match status" value="1"/>
</dbReference>
<evidence type="ECO:0000313" key="2">
    <source>
        <dbReference type="Proteomes" id="UP000182902"/>
    </source>
</evidence>
<accession>A0A1H3KL62</accession>
<protein>
    <recommendedName>
        <fullName evidence="3">NACHT domain-containing protein</fullName>
    </recommendedName>
</protein>
<evidence type="ECO:0008006" key="3">
    <source>
        <dbReference type="Google" id="ProtNLM"/>
    </source>
</evidence>
<dbReference type="InterPro" id="IPR027417">
    <property type="entry name" value="P-loop_NTPase"/>
</dbReference>